<comment type="similarity">
    <text evidence="2 10">Belongs to the MscL family.</text>
</comment>
<evidence type="ECO:0000256" key="2">
    <source>
        <dbReference type="ARBA" id="ARBA00007254"/>
    </source>
</evidence>
<dbReference type="HAMAP" id="MF_00115">
    <property type="entry name" value="MscL"/>
    <property type="match status" value="1"/>
</dbReference>
<dbReference type="SUPFAM" id="SSF81330">
    <property type="entry name" value="Gated mechanosensitive channel"/>
    <property type="match status" value="1"/>
</dbReference>
<keyword evidence="7 10" id="KW-0406">Ion transport</keyword>
<evidence type="ECO:0000256" key="8">
    <source>
        <dbReference type="ARBA" id="ARBA00023136"/>
    </source>
</evidence>
<reference evidence="11 12" key="1">
    <citation type="journal article" date="2021" name="ISME Commun">
        <title>Automated analysis of genomic sequences facilitates high-throughput and comprehensive description of bacteria.</title>
        <authorList>
            <person name="Hitch T.C.A."/>
        </authorList>
    </citation>
    <scope>NUCLEOTIDE SEQUENCE [LARGE SCALE GENOMIC DNA]</scope>
    <source>
        <strain evidence="11 12">Sanger_03</strain>
    </source>
</reference>
<keyword evidence="5 10" id="KW-0812">Transmembrane</keyword>
<dbReference type="PANTHER" id="PTHR30266:SF2">
    <property type="entry name" value="LARGE-CONDUCTANCE MECHANOSENSITIVE CHANNEL"/>
    <property type="match status" value="1"/>
</dbReference>
<dbReference type="InterPro" id="IPR019823">
    <property type="entry name" value="Mechanosensitive_channel_CS"/>
</dbReference>
<dbReference type="PROSITE" id="PS01327">
    <property type="entry name" value="MSCL"/>
    <property type="match status" value="1"/>
</dbReference>
<gene>
    <name evidence="10 11" type="primary">mscL</name>
    <name evidence="11" type="ORF">OCV99_02930</name>
</gene>
<keyword evidence="9 10" id="KW-0407">Ion channel</keyword>
<sequence length="138" mass="14911">MKKFIEEFKAFINRGNVMDMAVGVIIGGAFTSIVTSLVEDILSPIIGLFGGKNFDSLSVNILGEVTLNYGKFITAVVNFLIMAVVVFLIVKAMNTAAAKFSKKEEAVEAATTKICPFCKTEIAIDATRCPNCTSMLEE</sequence>
<evidence type="ECO:0000256" key="1">
    <source>
        <dbReference type="ARBA" id="ARBA00004651"/>
    </source>
</evidence>
<comment type="caution">
    <text evidence="11">The sequence shown here is derived from an EMBL/GenBank/DDBJ whole genome shotgun (WGS) entry which is preliminary data.</text>
</comment>
<dbReference type="InterPro" id="IPR037673">
    <property type="entry name" value="MSC/AndL"/>
</dbReference>
<evidence type="ECO:0000256" key="4">
    <source>
        <dbReference type="ARBA" id="ARBA00022475"/>
    </source>
</evidence>
<dbReference type="PANTHER" id="PTHR30266">
    <property type="entry name" value="MECHANOSENSITIVE CHANNEL MSCL"/>
    <property type="match status" value="1"/>
</dbReference>
<evidence type="ECO:0000256" key="7">
    <source>
        <dbReference type="ARBA" id="ARBA00023065"/>
    </source>
</evidence>
<keyword evidence="6 10" id="KW-1133">Transmembrane helix</keyword>
<evidence type="ECO:0000256" key="6">
    <source>
        <dbReference type="ARBA" id="ARBA00022989"/>
    </source>
</evidence>
<name>A0ABT2RK15_9FIRM</name>
<dbReference type="Proteomes" id="UP001652431">
    <property type="component" value="Unassembled WGS sequence"/>
</dbReference>
<keyword evidence="8 10" id="KW-0472">Membrane</keyword>
<proteinExistence type="inferred from homology"/>
<accession>A0ABT2RK15</accession>
<dbReference type="NCBIfam" id="TIGR00220">
    <property type="entry name" value="mscL"/>
    <property type="match status" value="1"/>
</dbReference>
<comment type="subcellular location">
    <subcellularLocation>
        <location evidence="1 10">Cell membrane</location>
        <topology evidence="1 10">Multi-pass membrane protein</topology>
    </subcellularLocation>
</comment>
<dbReference type="PRINTS" id="PR01264">
    <property type="entry name" value="MECHCHANNEL"/>
</dbReference>
<dbReference type="InterPro" id="IPR001185">
    <property type="entry name" value="MS_channel"/>
</dbReference>
<comment type="subunit">
    <text evidence="10">Homopentamer.</text>
</comment>
<organism evidence="11 12">
    <name type="scientific">Dorea acetigenes</name>
    <dbReference type="NCBI Taxonomy" id="2981787"/>
    <lineage>
        <taxon>Bacteria</taxon>
        <taxon>Bacillati</taxon>
        <taxon>Bacillota</taxon>
        <taxon>Clostridia</taxon>
        <taxon>Lachnospirales</taxon>
        <taxon>Lachnospiraceae</taxon>
        <taxon>Dorea</taxon>
    </lineage>
</organism>
<feature type="transmembrane region" description="Helical" evidence="10">
    <location>
        <begin position="69"/>
        <end position="90"/>
    </location>
</feature>
<dbReference type="Pfam" id="PF01741">
    <property type="entry name" value="MscL"/>
    <property type="match status" value="1"/>
</dbReference>
<evidence type="ECO:0000313" key="11">
    <source>
        <dbReference type="EMBL" id="MCU6685519.1"/>
    </source>
</evidence>
<dbReference type="InterPro" id="IPR036019">
    <property type="entry name" value="MscL_channel"/>
</dbReference>
<keyword evidence="3 10" id="KW-0813">Transport</keyword>
<evidence type="ECO:0000256" key="9">
    <source>
        <dbReference type="ARBA" id="ARBA00023303"/>
    </source>
</evidence>
<dbReference type="Gene3D" id="1.10.1200.120">
    <property type="entry name" value="Large-conductance mechanosensitive channel, MscL, domain 1"/>
    <property type="match status" value="1"/>
</dbReference>
<evidence type="ECO:0000256" key="3">
    <source>
        <dbReference type="ARBA" id="ARBA00022448"/>
    </source>
</evidence>
<evidence type="ECO:0000256" key="10">
    <source>
        <dbReference type="HAMAP-Rule" id="MF_00115"/>
    </source>
</evidence>
<evidence type="ECO:0000256" key="5">
    <source>
        <dbReference type="ARBA" id="ARBA00022692"/>
    </source>
</evidence>
<evidence type="ECO:0000313" key="12">
    <source>
        <dbReference type="Proteomes" id="UP001652431"/>
    </source>
</evidence>
<dbReference type="EMBL" id="JAOQJU010000002">
    <property type="protein sequence ID" value="MCU6685519.1"/>
    <property type="molecule type" value="Genomic_DNA"/>
</dbReference>
<feature type="transmembrane region" description="Helical" evidence="10">
    <location>
        <begin position="21"/>
        <end position="49"/>
    </location>
</feature>
<dbReference type="RefSeq" id="WP_158367998.1">
    <property type="nucleotide sequence ID" value="NZ_JAOQJU010000002.1"/>
</dbReference>
<keyword evidence="12" id="KW-1185">Reference proteome</keyword>
<protein>
    <recommendedName>
        <fullName evidence="10">Large-conductance mechanosensitive channel</fullName>
    </recommendedName>
</protein>
<comment type="function">
    <text evidence="10">Channel that opens in response to stretch forces in the membrane lipid bilayer. May participate in the regulation of osmotic pressure changes within the cell.</text>
</comment>
<keyword evidence="4 10" id="KW-1003">Cell membrane</keyword>